<gene>
    <name evidence="2" type="primary">RvY_01874-1</name>
    <name evidence="2" type="synonym">RvY_01874.1</name>
    <name evidence="2" type="ORF">RvY_01874</name>
</gene>
<keyword evidence="3" id="KW-1185">Reference proteome</keyword>
<organism evidence="2 3">
    <name type="scientific">Ramazzottius varieornatus</name>
    <name type="common">Water bear</name>
    <name type="synonym">Tardigrade</name>
    <dbReference type="NCBI Taxonomy" id="947166"/>
    <lineage>
        <taxon>Eukaryota</taxon>
        <taxon>Metazoa</taxon>
        <taxon>Ecdysozoa</taxon>
        <taxon>Tardigrada</taxon>
        <taxon>Eutardigrada</taxon>
        <taxon>Parachela</taxon>
        <taxon>Hypsibioidea</taxon>
        <taxon>Ramazzottiidae</taxon>
        <taxon>Ramazzottius</taxon>
    </lineage>
</organism>
<accession>A0A1D1UT08</accession>
<feature type="compositionally biased region" description="Basic and acidic residues" evidence="1">
    <location>
        <begin position="1"/>
        <end position="12"/>
    </location>
</feature>
<evidence type="ECO:0000313" key="2">
    <source>
        <dbReference type="EMBL" id="GAU89308.1"/>
    </source>
</evidence>
<sequence length="75" mass="8185">MSNIDAMDRAERFSMTSSVSQNKADTAQVAEDDGTPHEQMTSFATAEPTSTRMTSLTTSVKTSTPSTITWLSMLY</sequence>
<feature type="compositionally biased region" description="Polar residues" evidence="1">
    <location>
        <begin position="38"/>
        <end position="58"/>
    </location>
</feature>
<feature type="region of interest" description="Disordered" evidence="1">
    <location>
        <begin position="1"/>
        <end position="58"/>
    </location>
</feature>
<comment type="caution">
    <text evidence="2">The sequence shown here is derived from an EMBL/GenBank/DDBJ whole genome shotgun (WGS) entry which is preliminary data.</text>
</comment>
<dbReference type="AlphaFoldDB" id="A0A1D1UT08"/>
<proteinExistence type="predicted"/>
<name>A0A1D1UT08_RAMVA</name>
<reference evidence="2 3" key="1">
    <citation type="journal article" date="2016" name="Nat. Commun.">
        <title>Extremotolerant tardigrade genome and improved radiotolerance of human cultured cells by tardigrade-unique protein.</title>
        <authorList>
            <person name="Hashimoto T."/>
            <person name="Horikawa D.D."/>
            <person name="Saito Y."/>
            <person name="Kuwahara H."/>
            <person name="Kozuka-Hata H."/>
            <person name="Shin-I T."/>
            <person name="Minakuchi Y."/>
            <person name="Ohishi K."/>
            <person name="Motoyama A."/>
            <person name="Aizu T."/>
            <person name="Enomoto A."/>
            <person name="Kondo K."/>
            <person name="Tanaka S."/>
            <person name="Hara Y."/>
            <person name="Koshikawa S."/>
            <person name="Sagara H."/>
            <person name="Miura T."/>
            <person name="Yokobori S."/>
            <person name="Miyagawa K."/>
            <person name="Suzuki Y."/>
            <person name="Kubo T."/>
            <person name="Oyama M."/>
            <person name="Kohara Y."/>
            <person name="Fujiyama A."/>
            <person name="Arakawa K."/>
            <person name="Katayama T."/>
            <person name="Toyoda A."/>
            <person name="Kunieda T."/>
        </authorList>
    </citation>
    <scope>NUCLEOTIDE SEQUENCE [LARGE SCALE GENOMIC DNA]</scope>
    <source>
        <strain evidence="2 3">YOKOZUNA-1</strain>
    </source>
</reference>
<evidence type="ECO:0000256" key="1">
    <source>
        <dbReference type="SAM" id="MobiDB-lite"/>
    </source>
</evidence>
<evidence type="ECO:0000313" key="3">
    <source>
        <dbReference type="Proteomes" id="UP000186922"/>
    </source>
</evidence>
<feature type="compositionally biased region" description="Polar residues" evidence="1">
    <location>
        <begin position="14"/>
        <end position="25"/>
    </location>
</feature>
<dbReference type="EMBL" id="BDGG01000001">
    <property type="protein sequence ID" value="GAU89308.1"/>
    <property type="molecule type" value="Genomic_DNA"/>
</dbReference>
<protein>
    <submittedName>
        <fullName evidence="2">Uncharacterized protein</fullName>
    </submittedName>
</protein>
<dbReference type="Proteomes" id="UP000186922">
    <property type="component" value="Unassembled WGS sequence"/>
</dbReference>